<evidence type="ECO:0000313" key="2">
    <source>
        <dbReference type="Proteomes" id="UP000821865"/>
    </source>
</evidence>
<proteinExistence type="predicted"/>
<reference evidence="1" key="1">
    <citation type="submission" date="2020-05" db="EMBL/GenBank/DDBJ databases">
        <title>Large-scale comparative analyses of tick genomes elucidate their genetic diversity and vector capacities.</title>
        <authorList>
            <person name="Jia N."/>
            <person name="Wang J."/>
            <person name="Shi W."/>
            <person name="Du L."/>
            <person name="Sun Y."/>
            <person name="Zhan W."/>
            <person name="Jiang J."/>
            <person name="Wang Q."/>
            <person name="Zhang B."/>
            <person name="Ji P."/>
            <person name="Sakyi L.B."/>
            <person name="Cui X."/>
            <person name="Yuan T."/>
            <person name="Jiang B."/>
            <person name="Yang W."/>
            <person name="Lam T.T.-Y."/>
            <person name="Chang Q."/>
            <person name="Ding S."/>
            <person name="Wang X."/>
            <person name="Zhu J."/>
            <person name="Ruan X."/>
            <person name="Zhao L."/>
            <person name="Wei J."/>
            <person name="Que T."/>
            <person name="Du C."/>
            <person name="Cheng J."/>
            <person name="Dai P."/>
            <person name="Han X."/>
            <person name="Huang E."/>
            <person name="Gao Y."/>
            <person name="Liu J."/>
            <person name="Shao H."/>
            <person name="Ye R."/>
            <person name="Li L."/>
            <person name="Wei W."/>
            <person name="Wang X."/>
            <person name="Wang C."/>
            <person name="Yang T."/>
            <person name="Huo Q."/>
            <person name="Li W."/>
            <person name="Guo W."/>
            <person name="Chen H."/>
            <person name="Zhou L."/>
            <person name="Ni X."/>
            <person name="Tian J."/>
            <person name="Zhou Y."/>
            <person name="Sheng Y."/>
            <person name="Liu T."/>
            <person name="Pan Y."/>
            <person name="Xia L."/>
            <person name="Li J."/>
            <person name="Zhao F."/>
            <person name="Cao W."/>
        </authorList>
    </citation>
    <scope>NUCLEOTIDE SEQUENCE</scope>
    <source>
        <strain evidence="1">Dsil-2018</strain>
    </source>
</reference>
<organism evidence="1 2">
    <name type="scientific">Dermacentor silvarum</name>
    <name type="common">Tick</name>
    <dbReference type="NCBI Taxonomy" id="543639"/>
    <lineage>
        <taxon>Eukaryota</taxon>
        <taxon>Metazoa</taxon>
        <taxon>Ecdysozoa</taxon>
        <taxon>Arthropoda</taxon>
        <taxon>Chelicerata</taxon>
        <taxon>Arachnida</taxon>
        <taxon>Acari</taxon>
        <taxon>Parasitiformes</taxon>
        <taxon>Ixodida</taxon>
        <taxon>Ixodoidea</taxon>
        <taxon>Ixodidae</taxon>
        <taxon>Rhipicephalinae</taxon>
        <taxon>Dermacentor</taxon>
    </lineage>
</organism>
<dbReference type="EMBL" id="CM023478">
    <property type="protein sequence ID" value="KAH7933556.1"/>
    <property type="molecule type" value="Genomic_DNA"/>
</dbReference>
<dbReference type="Proteomes" id="UP000821865">
    <property type="component" value="Chromosome 9"/>
</dbReference>
<accession>A0ACB8C400</accession>
<sequence>MLLFLLPQKELSYLLHELQAHEGTPVVPPDLLTPSVSNIMTELLTATRFGHKHPKRAHIDGVLDTILELSIQVTAVNLLPWLRRFLCYFMLGTYGKLKQAFISRDRFSESKISKAEKMYEDGLVRSFADAYIAEIKRRGDKNGLFTRELLIGNVASYFGGGSVTMRSGLEWLFLMSAAKPDLQGRVQAEIDAVIEQKGPTGSNRVSWMDRARMPSTQAFMWETMRCKPVNPLGLMRRTEEEFCTEASGQ</sequence>
<keyword evidence="2" id="KW-1185">Reference proteome</keyword>
<gene>
    <name evidence="1" type="ORF">HPB49_013887</name>
</gene>
<comment type="caution">
    <text evidence="1">The sequence shown here is derived from an EMBL/GenBank/DDBJ whole genome shotgun (WGS) entry which is preliminary data.</text>
</comment>
<evidence type="ECO:0000313" key="1">
    <source>
        <dbReference type="EMBL" id="KAH7933556.1"/>
    </source>
</evidence>
<name>A0ACB8C400_DERSI</name>
<protein>
    <submittedName>
        <fullName evidence="1">Uncharacterized protein</fullName>
    </submittedName>
</protein>